<feature type="compositionally biased region" description="Low complexity" evidence="1">
    <location>
        <begin position="24"/>
        <end position="36"/>
    </location>
</feature>
<gene>
    <name evidence="2" type="ORF">ACFQE9_13275</name>
</gene>
<evidence type="ECO:0000313" key="3">
    <source>
        <dbReference type="Proteomes" id="UP001596296"/>
    </source>
</evidence>
<name>A0ABD5UVM4_9EURY</name>
<dbReference type="Proteomes" id="UP001596296">
    <property type="component" value="Unassembled WGS sequence"/>
</dbReference>
<feature type="compositionally biased region" description="Basic and acidic residues" evidence="1">
    <location>
        <begin position="179"/>
        <end position="194"/>
    </location>
</feature>
<feature type="region of interest" description="Disordered" evidence="1">
    <location>
        <begin position="24"/>
        <end position="60"/>
    </location>
</feature>
<comment type="caution">
    <text evidence="2">The sequence shown here is derived from an EMBL/GenBank/DDBJ whole genome shotgun (WGS) entry which is preliminary data.</text>
</comment>
<reference evidence="2 3" key="1">
    <citation type="journal article" date="2019" name="Int. J. Syst. Evol. Microbiol.">
        <title>The Global Catalogue of Microorganisms (GCM) 10K type strain sequencing project: providing services to taxonomists for standard genome sequencing and annotation.</title>
        <authorList>
            <consortium name="The Broad Institute Genomics Platform"/>
            <consortium name="The Broad Institute Genome Sequencing Center for Infectious Disease"/>
            <person name="Wu L."/>
            <person name="Ma J."/>
        </authorList>
    </citation>
    <scope>NUCLEOTIDE SEQUENCE [LARGE SCALE GENOMIC DNA]</scope>
    <source>
        <strain evidence="2 3">SKJ47</strain>
    </source>
</reference>
<dbReference type="PROSITE" id="PS51257">
    <property type="entry name" value="PROKAR_LIPOPROTEIN"/>
    <property type="match status" value="1"/>
</dbReference>
<dbReference type="RefSeq" id="WP_379745531.1">
    <property type="nucleotide sequence ID" value="NZ_JBHSVN010000001.1"/>
</dbReference>
<dbReference type="EMBL" id="JBHSXL010000009">
    <property type="protein sequence ID" value="MFC6893570.1"/>
    <property type="molecule type" value="Genomic_DNA"/>
</dbReference>
<keyword evidence="3" id="KW-1185">Reference proteome</keyword>
<feature type="region of interest" description="Disordered" evidence="1">
    <location>
        <begin position="160"/>
        <end position="200"/>
    </location>
</feature>
<sequence>MNRRRALVAIGSSLAAAPVAAAGCLAPSAGSPPENGDGNGNGNGDGDGNDGGNRNEEIFDDIECPSFAENADRTVCWHTSDRDAEPIRLVPSPAVLDLDSGDGPASIEFVLSNRSETPVGLNPYAWAIKRRTEEGYEHVAPDAHVEPWTTIEPGSSYAWELWPGNRTPSEDGDQTPAGSEDRTPPEDGGGEDRPMPIAHALDPGTYVFGIVGTVGSESEDSTRVEYVAPFRIE</sequence>
<accession>A0ABD5UVM4</accession>
<feature type="compositionally biased region" description="Gly residues" evidence="1">
    <location>
        <begin position="37"/>
        <end position="51"/>
    </location>
</feature>
<evidence type="ECO:0000256" key="1">
    <source>
        <dbReference type="SAM" id="MobiDB-lite"/>
    </source>
</evidence>
<organism evidence="2 3">
    <name type="scientific">Halopenitus salinus</name>
    <dbReference type="NCBI Taxonomy" id="1198295"/>
    <lineage>
        <taxon>Archaea</taxon>
        <taxon>Methanobacteriati</taxon>
        <taxon>Methanobacteriota</taxon>
        <taxon>Stenosarchaea group</taxon>
        <taxon>Halobacteria</taxon>
        <taxon>Halobacteriales</taxon>
        <taxon>Haloferacaceae</taxon>
        <taxon>Halopenitus</taxon>
    </lineage>
</organism>
<proteinExistence type="predicted"/>
<protein>
    <submittedName>
        <fullName evidence="2">Uncharacterized protein</fullName>
    </submittedName>
</protein>
<dbReference type="AlphaFoldDB" id="A0ABD5UVM4"/>
<evidence type="ECO:0000313" key="2">
    <source>
        <dbReference type="EMBL" id="MFC6893570.1"/>
    </source>
</evidence>